<comment type="caution">
    <text evidence="1">The sequence shown here is derived from an EMBL/GenBank/DDBJ whole genome shotgun (WGS) entry which is preliminary data.</text>
</comment>
<accession>A0A8T3AT16</accession>
<dbReference type="Proteomes" id="UP000829196">
    <property type="component" value="Unassembled WGS sequence"/>
</dbReference>
<reference evidence="1" key="1">
    <citation type="journal article" date="2022" name="Front. Genet.">
        <title>Chromosome-Scale Assembly of the Dendrobium nobile Genome Provides Insights Into the Molecular Mechanism of the Biosynthesis of the Medicinal Active Ingredient of Dendrobium.</title>
        <authorList>
            <person name="Xu Q."/>
            <person name="Niu S.-C."/>
            <person name="Li K.-L."/>
            <person name="Zheng P.-J."/>
            <person name="Zhang X.-J."/>
            <person name="Jia Y."/>
            <person name="Liu Y."/>
            <person name="Niu Y.-X."/>
            <person name="Yu L.-H."/>
            <person name="Chen D.-F."/>
            <person name="Zhang G.-Q."/>
        </authorList>
    </citation>
    <scope>NUCLEOTIDE SEQUENCE</scope>
    <source>
        <tissue evidence="1">Leaf</tissue>
    </source>
</reference>
<protein>
    <submittedName>
        <fullName evidence="1">Uncharacterized protein</fullName>
    </submittedName>
</protein>
<keyword evidence="2" id="KW-1185">Reference proteome</keyword>
<proteinExistence type="predicted"/>
<gene>
    <name evidence="1" type="ORF">KFK09_020458</name>
</gene>
<evidence type="ECO:0000313" key="2">
    <source>
        <dbReference type="Proteomes" id="UP000829196"/>
    </source>
</evidence>
<evidence type="ECO:0000313" key="1">
    <source>
        <dbReference type="EMBL" id="KAI0497235.1"/>
    </source>
</evidence>
<organism evidence="1 2">
    <name type="scientific">Dendrobium nobile</name>
    <name type="common">Orchid</name>
    <dbReference type="NCBI Taxonomy" id="94219"/>
    <lineage>
        <taxon>Eukaryota</taxon>
        <taxon>Viridiplantae</taxon>
        <taxon>Streptophyta</taxon>
        <taxon>Embryophyta</taxon>
        <taxon>Tracheophyta</taxon>
        <taxon>Spermatophyta</taxon>
        <taxon>Magnoliopsida</taxon>
        <taxon>Liliopsida</taxon>
        <taxon>Asparagales</taxon>
        <taxon>Orchidaceae</taxon>
        <taxon>Epidendroideae</taxon>
        <taxon>Malaxideae</taxon>
        <taxon>Dendrobiinae</taxon>
        <taxon>Dendrobium</taxon>
    </lineage>
</organism>
<name>A0A8T3AT16_DENNO</name>
<sequence>MCNNRALQVFMVCEGEESSGDELEDVLEETEQLNLEVAEVSLHSMVEFTANHIMKVREQIEEQFVVVLVDNGVIPRSFL</sequence>
<dbReference type="EMBL" id="JAGYWB010000015">
    <property type="protein sequence ID" value="KAI0497235.1"/>
    <property type="molecule type" value="Genomic_DNA"/>
</dbReference>
<dbReference type="AlphaFoldDB" id="A0A8T3AT16"/>